<sequence>MSSAQPCGYGPVSKLVAVAAALGPGRLDFVGTGVSLDFARRHQGHFNQVRPGDTADERSVAPHLATTDLVISVMDAELVFWAVRAGRPVLFFDSLLGFWATSRTPAQLAEVAEVVRDRDPAAARSAFDGLSPHERILVAHLLADRSFAQNFPGVPARIAELAEVGADHIQLTGPIIDNAAVRSALAAAPPEDPADLLVNLGGFKNFYLDYDSHNAYLDVLRRWVLDLAGSTGDLEHVIVCCGGFSRPETVRVGRTRVDFTCLPHQEFLRQMAFAPLYAVPPSLTSLHEAVLVRRMPWLLPEQHYGHIVNRRMLAGTAVARHAASMRRLGPQFQVPEDDFDGTRELDRLTRLLAGDEKAYQGLRSHLDDSLAAYRALDPERRAAAVDELVPLLDGPPLTELLADVDTVALASAGDR</sequence>
<dbReference type="EMBL" id="BMRG01000016">
    <property type="protein sequence ID" value="GGP76129.1"/>
    <property type="molecule type" value="Genomic_DNA"/>
</dbReference>
<comment type="caution">
    <text evidence="1">The sequence shown here is derived from an EMBL/GenBank/DDBJ whole genome shotgun (WGS) entry which is preliminary data.</text>
</comment>
<dbReference type="Proteomes" id="UP000639606">
    <property type="component" value="Unassembled WGS sequence"/>
</dbReference>
<gene>
    <name evidence="1" type="ORF">GCM10010185_57230</name>
</gene>
<proteinExistence type="predicted"/>
<name>A0A918EHG6_9PSEU</name>
<organism evidence="1 2">
    <name type="scientific">Saccharothrix coeruleofusca</name>
    <dbReference type="NCBI Taxonomy" id="33919"/>
    <lineage>
        <taxon>Bacteria</taxon>
        <taxon>Bacillati</taxon>
        <taxon>Actinomycetota</taxon>
        <taxon>Actinomycetes</taxon>
        <taxon>Pseudonocardiales</taxon>
        <taxon>Pseudonocardiaceae</taxon>
        <taxon>Saccharothrix</taxon>
    </lineage>
</organism>
<dbReference type="AlphaFoldDB" id="A0A918EHG6"/>
<reference evidence="1" key="2">
    <citation type="submission" date="2020-09" db="EMBL/GenBank/DDBJ databases">
        <authorList>
            <person name="Sun Q."/>
            <person name="Ohkuma M."/>
        </authorList>
    </citation>
    <scope>NUCLEOTIDE SEQUENCE</scope>
    <source>
        <strain evidence="1">JCM 3313</strain>
    </source>
</reference>
<evidence type="ECO:0000313" key="1">
    <source>
        <dbReference type="EMBL" id="GGP76129.1"/>
    </source>
</evidence>
<reference evidence="1" key="1">
    <citation type="journal article" date="2014" name="Int. J. Syst. Evol. Microbiol.">
        <title>Complete genome sequence of Corynebacterium casei LMG S-19264T (=DSM 44701T), isolated from a smear-ripened cheese.</title>
        <authorList>
            <consortium name="US DOE Joint Genome Institute (JGI-PGF)"/>
            <person name="Walter F."/>
            <person name="Albersmeier A."/>
            <person name="Kalinowski J."/>
            <person name="Ruckert C."/>
        </authorList>
    </citation>
    <scope>NUCLEOTIDE SEQUENCE</scope>
    <source>
        <strain evidence="1">JCM 3313</strain>
    </source>
</reference>
<protein>
    <submittedName>
        <fullName evidence="1">Uncharacterized protein</fullName>
    </submittedName>
</protein>
<keyword evidence="2" id="KW-1185">Reference proteome</keyword>
<evidence type="ECO:0000313" key="2">
    <source>
        <dbReference type="Proteomes" id="UP000639606"/>
    </source>
</evidence>
<accession>A0A918EHG6</accession>